<accession>A0AAU7DM27</accession>
<dbReference type="EMBL" id="CP121196">
    <property type="protein sequence ID" value="XBH18431.1"/>
    <property type="molecule type" value="Genomic_DNA"/>
</dbReference>
<proteinExistence type="predicted"/>
<reference evidence="1" key="1">
    <citation type="submission" date="2023-03" db="EMBL/GenBank/DDBJ databases">
        <title>Edaphobacter sp.</title>
        <authorList>
            <person name="Huber K.J."/>
            <person name="Papendorf J."/>
            <person name="Pilke C."/>
            <person name="Bunk B."/>
            <person name="Sproeer C."/>
            <person name="Pester M."/>
        </authorList>
    </citation>
    <scope>NUCLEOTIDE SEQUENCE</scope>
    <source>
        <strain evidence="1">DSM 110680</strain>
    </source>
</reference>
<sequence>MKFPSFEELAEVVRVSARLKLNQRIDPDTQLLRDLKLNDKTGVNVLSAIERHYEIRLSPEIHNHIQNIESIQCKDADEHPVIQSLFAPSTREEHPWTVGLLYRTVLEQLSKLPTVQFLGRT</sequence>
<dbReference type="AlphaFoldDB" id="A0AAU7DM27"/>
<dbReference type="Gene3D" id="1.10.1200.10">
    <property type="entry name" value="ACP-like"/>
    <property type="match status" value="1"/>
</dbReference>
<name>A0AAU7DM27_9BACT</name>
<evidence type="ECO:0000313" key="1">
    <source>
        <dbReference type="EMBL" id="XBH18431.1"/>
    </source>
</evidence>
<evidence type="ECO:0008006" key="2">
    <source>
        <dbReference type="Google" id="ProtNLM"/>
    </source>
</evidence>
<protein>
    <recommendedName>
        <fullName evidence="2">Carrier domain-containing protein</fullName>
    </recommendedName>
</protein>
<dbReference type="RefSeq" id="WP_348263656.1">
    <property type="nucleotide sequence ID" value="NZ_CP121196.1"/>
</dbReference>
<dbReference type="InterPro" id="IPR036736">
    <property type="entry name" value="ACP-like_sf"/>
</dbReference>
<organism evidence="1">
    <name type="scientific">Telmatobacter sp. DSM 110680</name>
    <dbReference type="NCBI Taxonomy" id="3036704"/>
    <lineage>
        <taxon>Bacteria</taxon>
        <taxon>Pseudomonadati</taxon>
        <taxon>Acidobacteriota</taxon>
        <taxon>Terriglobia</taxon>
        <taxon>Terriglobales</taxon>
        <taxon>Acidobacteriaceae</taxon>
        <taxon>Telmatobacter</taxon>
    </lineage>
</organism>
<gene>
    <name evidence="1" type="ORF">P8935_03635</name>
</gene>